<comment type="caution">
    <text evidence="2">The sequence shown here is derived from an EMBL/GenBank/DDBJ whole genome shotgun (WGS) entry which is preliminary data.</text>
</comment>
<evidence type="ECO:0000313" key="2">
    <source>
        <dbReference type="EMBL" id="GJE07550.1"/>
    </source>
</evidence>
<dbReference type="Proteomes" id="UP001055102">
    <property type="component" value="Unassembled WGS sequence"/>
</dbReference>
<keyword evidence="3" id="KW-1185">Reference proteome</keyword>
<organism evidence="2 3">
    <name type="scientific">Methylobacterium jeotgali</name>
    <dbReference type="NCBI Taxonomy" id="381630"/>
    <lineage>
        <taxon>Bacteria</taxon>
        <taxon>Pseudomonadati</taxon>
        <taxon>Pseudomonadota</taxon>
        <taxon>Alphaproteobacteria</taxon>
        <taxon>Hyphomicrobiales</taxon>
        <taxon>Methylobacteriaceae</taxon>
        <taxon>Methylobacterium</taxon>
    </lineage>
</organism>
<evidence type="ECO:0000313" key="3">
    <source>
        <dbReference type="Proteomes" id="UP001055102"/>
    </source>
</evidence>
<evidence type="ECO:0000256" key="1">
    <source>
        <dbReference type="SAM" id="MobiDB-lite"/>
    </source>
</evidence>
<feature type="region of interest" description="Disordered" evidence="1">
    <location>
        <begin position="233"/>
        <end position="253"/>
    </location>
</feature>
<gene>
    <name evidence="2" type="ORF">AOPFMNJM_2879</name>
</gene>
<dbReference type="EMBL" id="BPQR01000046">
    <property type="protein sequence ID" value="GJE07550.1"/>
    <property type="molecule type" value="Genomic_DNA"/>
</dbReference>
<sequence length="253" mass="26386">MLAQGGLGGERGLEIWLLAVEAAAGAAIGGRGERQAVADTLLRPRARRLLLGEDVVEAGVDVGGDLAVAGVHLGGGPALALAVEIGLERVALGGAFGRPLPRGRFGPLALDPLEQRVALQLGIHVGGEVELGELQELDRLQELRRHHQGLTLAHLQPLQQAHRGLPRTLVKGDPLIGVPARSPQRSPALGTSLAFIFEVGLAPAAAPRQNVLNASRRRRGCCAAGTILAPAGEGRLIPPSPSVSSGRRPWCRR</sequence>
<reference evidence="2" key="1">
    <citation type="journal article" date="2021" name="Front. Microbiol.">
        <title>Comprehensive Comparative Genomics and Phenotyping of Methylobacterium Species.</title>
        <authorList>
            <person name="Alessa O."/>
            <person name="Ogura Y."/>
            <person name="Fujitani Y."/>
            <person name="Takami H."/>
            <person name="Hayashi T."/>
            <person name="Sahin N."/>
            <person name="Tani A."/>
        </authorList>
    </citation>
    <scope>NUCLEOTIDE SEQUENCE</scope>
    <source>
        <strain evidence="2">LMG 23639</strain>
    </source>
</reference>
<proteinExistence type="predicted"/>
<reference evidence="2" key="2">
    <citation type="submission" date="2021-08" db="EMBL/GenBank/DDBJ databases">
        <authorList>
            <person name="Tani A."/>
            <person name="Ola A."/>
            <person name="Ogura Y."/>
            <person name="Katsura K."/>
            <person name="Hayashi T."/>
        </authorList>
    </citation>
    <scope>NUCLEOTIDE SEQUENCE</scope>
    <source>
        <strain evidence="2">LMG 23639</strain>
    </source>
</reference>
<protein>
    <submittedName>
        <fullName evidence="2">Uncharacterized protein</fullName>
    </submittedName>
</protein>
<accession>A0ABQ4T028</accession>
<feature type="compositionally biased region" description="Low complexity" evidence="1">
    <location>
        <begin position="242"/>
        <end position="253"/>
    </location>
</feature>
<name>A0ABQ4T028_9HYPH</name>